<name>A0AAP0HTM0_9MAGN</name>
<accession>A0AAP0HTM0</accession>
<feature type="region of interest" description="Disordered" evidence="1">
    <location>
        <begin position="98"/>
        <end position="121"/>
    </location>
</feature>
<organism evidence="2 3">
    <name type="scientific">Stephania japonica</name>
    <dbReference type="NCBI Taxonomy" id="461633"/>
    <lineage>
        <taxon>Eukaryota</taxon>
        <taxon>Viridiplantae</taxon>
        <taxon>Streptophyta</taxon>
        <taxon>Embryophyta</taxon>
        <taxon>Tracheophyta</taxon>
        <taxon>Spermatophyta</taxon>
        <taxon>Magnoliopsida</taxon>
        <taxon>Ranunculales</taxon>
        <taxon>Menispermaceae</taxon>
        <taxon>Menispermoideae</taxon>
        <taxon>Cissampelideae</taxon>
        <taxon>Stephania</taxon>
    </lineage>
</organism>
<protein>
    <submittedName>
        <fullName evidence="2">Uncharacterized protein</fullName>
    </submittedName>
</protein>
<evidence type="ECO:0000313" key="2">
    <source>
        <dbReference type="EMBL" id="KAK9096852.1"/>
    </source>
</evidence>
<dbReference type="Proteomes" id="UP001417504">
    <property type="component" value="Unassembled WGS sequence"/>
</dbReference>
<comment type="caution">
    <text evidence="2">The sequence shown here is derived from an EMBL/GenBank/DDBJ whole genome shotgun (WGS) entry which is preliminary data.</text>
</comment>
<dbReference type="EMBL" id="JBBNAE010000009">
    <property type="protein sequence ID" value="KAK9096852.1"/>
    <property type="molecule type" value="Genomic_DNA"/>
</dbReference>
<proteinExistence type="predicted"/>
<evidence type="ECO:0000256" key="1">
    <source>
        <dbReference type="SAM" id="MobiDB-lite"/>
    </source>
</evidence>
<keyword evidence="3" id="KW-1185">Reference proteome</keyword>
<feature type="compositionally biased region" description="Polar residues" evidence="1">
    <location>
        <begin position="18"/>
        <end position="37"/>
    </location>
</feature>
<reference evidence="2 3" key="1">
    <citation type="submission" date="2024-01" db="EMBL/GenBank/DDBJ databases">
        <title>Genome assemblies of Stephania.</title>
        <authorList>
            <person name="Yang L."/>
        </authorList>
    </citation>
    <scope>NUCLEOTIDE SEQUENCE [LARGE SCALE GENOMIC DNA]</scope>
    <source>
        <strain evidence="2">QJT</strain>
        <tissue evidence="2">Leaf</tissue>
    </source>
</reference>
<feature type="region of interest" description="Disordered" evidence="1">
    <location>
        <begin position="1"/>
        <end position="76"/>
    </location>
</feature>
<evidence type="ECO:0000313" key="3">
    <source>
        <dbReference type="Proteomes" id="UP001417504"/>
    </source>
</evidence>
<dbReference type="AlphaFoldDB" id="A0AAP0HTM0"/>
<sequence length="121" mass="12451">MENEARSGSGPGSSSTSNILPTENTLPTERSIPSSSVGHGGGPRSSSASNIWQTEMSVPSPAIGHGGGPPLSKYSKSITAAAPDEIKKLTYNKKLELEAFRPTTPGHSPGIGNGNPPSFHQ</sequence>
<feature type="compositionally biased region" description="Polar residues" evidence="1">
    <location>
        <begin position="44"/>
        <end position="57"/>
    </location>
</feature>
<gene>
    <name evidence="2" type="ORF">Sjap_022349</name>
</gene>